<dbReference type="RefSeq" id="WP_044228810.1">
    <property type="nucleotide sequence ID" value="NZ_JRYR02000003.1"/>
</dbReference>
<evidence type="ECO:0000259" key="2">
    <source>
        <dbReference type="Pfam" id="PF18962"/>
    </source>
</evidence>
<organism evidence="3 4">
    <name type="scientific">Flammeovirga pacifica</name>
    <dbReference type="NCBI Taxonomy" id="915059"/>
    <lineage>
        <taxon>Bacteria</taxon>
        <taxon>Pseudomonadati</taxon>
        <taxon>Bacteroidota</taxon>
        <taxon>Cytophagia</taxon>
        <taxon>Cytophagales</taxon>
        <taxon>Flammeovirgaceae</taxon>
        <taxon>Flammeovirga</taxon>
    </lineage>
</organism>
<comment type="caution">
    <text evidence="3">The sequence shown here is derived from an EMBL/GenBank/DDBJ whole genome shotgun (WGS) entry which is preliminary data.</text>
</comment>
<dbReference type="Gene3D" id="2.160.20.10">
    <property type="entry name" value="Single-stranded right-handed beta-helix, Pectin lyase-like"/>
    <property type="match status" value="2"/>
</dbReference>
<sequence>MKRLLLLLFYFLSFSSFATTYYVSPEGDNTKDGRSEENAFKMVQFAIDAMNAGDTLIVMDGLYMSRTFKLKSDIVIKAQHPRKAVFSGLEKVNGNFEEHAPNIYKTSIDGNPKQVFFNNQPMSWASWPNVKWSQNWKEDKKWATATTGTGPGVLTSNQFNEINNLNLEEGYCFIRYGKGNSCYSRKIESFDGTILNWNDDNFYTSKYTGEDGWRGSAEALLSMDESHDWHPNKSKFFLAGDLDLLDAEREWFVENNTLYLYPINGVHPNDAQIFTQVVDYSINEEEPLSNITIEGVDFVGTSVKFGNALNSNIHFSDVHFSYIGGALLFIDRVESDKVDKPIFVKGTGISFEKCLFAGAQNTALSVEGGDILVENCVFMENNRHANFESRALLIDALGTYKVTKNTFFNNCSDAIRVTVDNNFIESATPEISYNNVFNGGKYNSDVSGIYMPLKSQKYVEVHHNWVHNMHGTSFRLDLVGKELSLHHNVFWASKRGMSIEGHGQFNIYNNTDLHNEVPSDLTRNVLDHAGSSDASNETNFPPINDWNVLNNLVEHFNDRVGPREKSFYTEQRDAGLVHNLRASTDIISVVDRGDIQGNLIGERRDIFVNGNLSNLNVIPTDPVIKNGESSNAQLVSENVTDLDSFRGAYALQGQGDEWITGSDWMPNSLGVLTSVASSESFAKDNYSTSYTPEFTVSELPFSTLNHHPVAVVGEDQLVQEGTLVTLDASMSTDVDIEDSLSYKWSAPEGIQLNDASLAQPRFIAPNVDGITSYIFSVVVNDGHVDSAPKNVIVEVENNPLIQEVNVEIKALQDHDYGINNIATMVSETQTGPDGLATYQIALDVIPTTGNGIKSGYSSGVATANSWGISTNSGETTDMMFVGEEQQFVESIENVRVINFSANGGMHTLADFQNLSISKIKIINAHSTNDLVKIKFDSFSYELGYFDDKTQSLKLEAITGKQPLLDFKLGTGTSYVDSLNRWSVESLEVKCLITLQLPVADAGDDIYTEEGETIVLDGSTSFDPNGLPLTYEWIAPAGIILFNSNSSTPSFIAPNVTEETDFDFQLTVNNGQESSLVDTVKVRVLNNELPDEISVTIKASPNTTYGVNNVATMISEVQTAIDGVATYQVAIDVEPKANQTIMSGITSGDATTKSWGVGDGTNSTQDIMFRESDNVEWVKSISTIRIVNFNANGGNLSLSNFSNLYFKSVNVVNGHVDTDAVSLKVNGNQTDLGSLPDRNTNIDLEVTTSMDSISSFSIGTGSSSDPVLNKWQIEGIDVKFKMLDDIPSPNNENVQIKALANTNYGLNNVVTMVSEVETAFDGLATYQVSIDVTPKNATAIQSGYSSGDATTKSWGIGIGGTTTHDIMFSGNANEWVENIDNIQIVNFNANGGQLTQNDIIGTSFKSITVVNAHVSTDAVSLKVNNVVTDLGFLMDRVTEIDLENETGSASIQHFSIGIGQSQDQNLNKWVVETIGVNVSFDQDSNGRKNTTVDEVRSVVFPNPSSGSFIIDIKKKQATTYTLYSITGVKVKSGSFNGSKQLVNTEGIQHGIYMLEINTAENRFLHKLIVK</sequence>
<feature type="domain" description="Secretion system C-terminal sorting" evidence="2">
    <location>
        <begin position="1498"/>
        <end position="1568"/>
    </location>
</feature>
<dbReference type="Pfam" id="PF18962">
    <property type="entry name" value="Por_Secre_tail"/>
    <property type="match status" value="1"/>
</dbReference>
<dbReference type="InterPro" id="IPR013783">
    <property type="entry name" value="Ig-like_fold"/>
</dbReference>
<feature type="signal peptide" evidence="1">
    <location>
        <begin position="1"/>
        <end position="18"/>
    </location>
</feature>
<evidence type="ECO:0000313" key="3">
    <source>
        <dbReference type="EMBL" id="OHX63807.1"/>
    </source>
</evidence>
<dbReference type="SUPFAM" id="SSF51126">
    <property type="entry name" value="Pectin lyase-like"/>
    <property type="match status" value="1"/>
</dbReference>
<dbReference type="Pfam" id="PF22352">
    <property type="entry name" value="K319L-like_PKD"/>
    <property type="match status" value="1"/>
</dbReference>
<proteinExistence type="predicted"/>
<dbReference type="SMR" id="A0A1S1YRZ9"/>
<reference evidence="3 4" key="1">
    <citation type="journal article" date="2012" name="Int. J. Syst. Evol. Microbiol.">
        <title>Flammeovirga pacifica sp. nov., isolated from deep-sea sediment.</title>
        <authorList>
            <person name="Xu H."/>
            <person name="Fu Y."/>
            <person name="Yang N."/>
            <person name="Ding Z."/>
            <person name="Lai Q."/>
            <person name="Zeng R."/>
        </authorList>
    </citation>
    <scope>NUCLEOTIDE SEQUENCE [LARGE SCALE GENOMIC DNA]</scope>
    <source>
        <strain evidence="4">DSM 24597 / LMG 26175 / WPAGA1</strain>
    </source>
</reference>
<dbReference type="OrthoDB" id="9808066at2"/>
<dbReference type="EMBL" id="JRYR02000003">
    <property type="protein sequence ID" value="OHX63807.1"/>
    <property type="molecule type" value="Genomic_DNA"/>
</dbReference>
<dbReference type="InterPro" id="IPR026444">
    <property type="entry name" value="Secre_tail"/>
</dbReference>
<dbReference type="InterPro" id="IPR012334">
    <property type="entry name" value="Pectin_lyas_fold"/>
</dbReference>
<dbReference type="Gene3D" id="2.60.40.10">
    <property type="entry name" value="Immunoglobulins"/>
    <property type="match status" value="2"/>
</dbReference>
<protein>
    <recommendedName>
        <fullName evidence="2">Secretion system C-terminal sorting domain-containing protein</fullName>
    </recommendedName>
</protein>
<keyword evidence="4" id="KW-1185">Reference proteome</keyword>
<keyword evidence="1" id="KW-0732">Signal</keyword>
<dbReference type="STRING" id="915059.NH26_24755"/>
<evidence type="ECO:0000313" key="4">
    <source>
        <dbReference type="Proteomes" id="UP000179797"/>
    </source>
</evidence>
<evidence type="ECO:0000256" key="1">
    <source>
        <dbReference type="SAM" id="SignalP"/>
    </source>
</evidence>
<accession>A0A1S1YRZ9</accession>
<dbReference type="Proteomes" id="UP000179797">
    <property type="component" value="Unassembled WGS sequence"/>
</dbReference>
<feature type="chain" id="PRO_5010174832" description="Secretion system C-terminal sorting domain-containing protein" evidence="1">
    <location>
        <begin position="19"/>
        <end position="1569"/>
    </location>
</feature>
<dbReference type="InterPro" id="IPR011050">
    <property type="entry name" value="Pectin_lyase_fold/virulence"/>
</dbReference>
<dbReference type="NCBIfam" id="TIGR04183">
    <property type="entry name" value="Por_Secre_tail"/>
    <property type="match status" value="1"/>
</dbReference>
<name>A0A1S1YRZ9_FLAPC</name>
<gene>
    <name evidence="3" type="ORF">NH26_24755</name>
</gene>